<dbReference type="PANTHER" id="PTHR43157">
    <property type="entry name" value="PHOSPHATIDYLINOSITOL-GLYCAN BIOSYNTHESIS CLASS F PROTEIN-RELATED"/>
    <property type="match status" value="1"/>
</dbReference>
<evidence type="ECO:0000313" key="3">
    <source>
        <dbReference type="Proteomes" id="UP000248326"/>
    </source>
</evidence>
<protein>
    <submittedName>
        <fullName evidence="2">Short-subunit dehydrogenase</fullName>
    </submittedName>
</protein>
<dbReference type="AlphaFoldDB" id="A0A318S312"/>
<dbReference type="Pfam" id="PF00106">
    <property type="entry name" value="adh_short"/>
    <property type="match status" value="1"/>
</dbReference>
<name>A0A318S312_9DEIO</name>
<dbReference type="PANTHER" id="PTHR43157:SF31">
    <property type="entry name" value="PHOSPHATIDYLINOSITOL-GLYCAN BIOSYNTHESIS CLASS F PROTEIN"/>
    <property type="match status" value="1"/>
</dbReference>
<dbReference type="RefSeq" id="WP_110888432.1">
    <property type="nucleotide sequence ID" value="NZ_QJSX01000018.1"/>
</dbReference>
<evidence type="ECO:0000256" key="1">
    <source>
        <dbReference type="ARBA" id="ARBA00023002"/>
    </source>
</evidence>
<evidence type="ECO:0000313" key="2">
    <source>
        <dbReference type="EMBL" id="PYE50477.1"/>
    </source>
</evidence>
<accession>A0A318S312</accession>
<keyword evidence="1" id="KW-0560">Oxidoreductase</keyword>
<organism evidence="2 3">
    <name type="scientific">Deinococcus yavapaiensis KR-236</name>
    <dbReference type="NCBI Taxonomy" id="694435"/>
    <lineage>
        <taxon>Bacteria</taxon>
        <taxon>Thermotogati</taxon>
        <taxon>Deinococcota</taxon>
        <taxon>Deinococci</taxon>
        <taxon>Deinococcales</taxon>
        <taxon>Deinococcaceae</taxon>
        <taxon>Deinococcus</taxon>
    </lineage>
</organism>
<dbReference type="Gene3D" id="3.40.50.720">
    <property type="entry name" value="NAD(P)-binding Rossmann-like Domain"/>
    <property type="match status" value="1"/>
</dbReference>
<dbReference type="OrthoDB" id="9809821at2"/>
<keyword evidence="3" id="KW-1185">Reference proteome</keyword>
<dbReference type="EMBL" id="QJSX01000018">
    <property type="protein sequence ID" value="PYE50477.1"/>
    <property type="molecule type" value="Genomic_DNA"/>
</dbReference>
<dbReference type="InterPro" id="IPR036291">
    <property type="entry name" value="NAD(P)-bd_dom_sf"/>
</dbReference>
<dbReference type="PRINTS" id="PR00081">
    <property type="entry name" value="GDHRDH"/>
</dbReference>
<dbReference type="InterPro" id="IPR002347">
    <property type="entry name" value="SDR_fam"/>
</dbReference>
<dbReference type="Proteomes" id="UP000248326">
    <property type="component" value="Unassembled WGS sequence"/>
</dbReference>
<dbReference type="SUPFAM" id="SSF51735">
    <property type="entry name" value="NAD(P)-binding Rossmann-fold domains"/>
    <property type="match status" value="1"/>
</dbReference>
<dbReference type="GO" id="GO:0016491">
    <property type="term" value="F:oxidoreductase activity"/>
    <property type="evidence" value="ECO:0007669"/>
    <property type="project" value="UniProtKB-KW"/>
</dbReference>
<gene>
    <name evidence="2" type="ORF">DES52_11894</name>
</gene>
<reference evidence="2 3" key="1">
    <citation type="submission" date="2018-06" db="EMBL/GenBank/DDBJ databases">
        <title>Genomic Encyclopedia of Type Strains, Phase IV (KMG-IV): sequencing the most valuable type-strain genomes for metagenomic binning, comparative biology and taxonomic classification.</title>
        <authorList>
            <person name="Goeker M."/>
        </authorList>
    </citation>
    <scope>NUCLEOTIDE SEQUENCE [LARGE SCALE GENOMIC DNA]</scope>
    <source>
        <strain evidence="2 3">DSM 18048</strain>
    </source>
</reference>
<comment type="caution">
    <text evidence="2">The sequence shown here is derived from an EMBL/GenBank/DDBJ whole genome shotgun (WGS) entry which is preliminary data.</text>
</comment>
<sequence>MTPRTIVLTGASDGIGAAAARQLAANGHRLILVGRSKARTEIVAREVNAEYRLADFANLAQVRALADDLREVAPSIDVLVNNAGGVFGARRQVTGDGHEMTFQVNYLAPFLLTERLLDTLISSRATVINTSSIANSRFAKFDISDLNAERGYAPLRAYGNAKLAQILHVRELHRRFHDQGLAAVAVHPGNIATNFSSGRDTPLRLIYHTFVRRLILSSPERGAQTLVRLAEGTPDQDFPSGGYMDQLKVGKANPQANDPVLARQLWDRSEAMLTAD</sequence>
<proteinExistence type="predicted"/>